<comment type="subunit">
    <text evidence="3">Interacts with GyrB.</text>
</comment>
<dbReference type="PANTHER" id="PTHR36150:SF1">
    <property type="entry name" value="DNA GYRASE INHIBITOR YACG"/>
    <property type="match status" value="1"/>
</dbReference>
<comment type="function">
    <text evidence="3">Inhibits all the catalytic activities of DNA gyrase by preventing its interaction with DNA. Acts by binding directly to the C-terminal domain of GyrB, which probably disrupts DNA binding by the gyrase.</text>
</comment>
<gene>
    <name evidence="3 5" type="primary">yacG</name>
    <name evidence="5" type="ORF">GCM10010991_25640</name>
</gene>
<dbReference type="InterPro" id="IPR013088">
    <property type="entry name" value="Znf_NHR/GATA"/>
</dbReference>
<dbReference type="InterPro" id="IPR005584">
    <property type="entry name" value="DNA_gyrase_inhibitor_YacG"/>
</dbReference>
<comment type="similarity">
    <text evidence="3">Belongs to the DNA gyrase inhibitor YacG family.</text>
</comment>
<evidence type="ECO:0000313" key="6">
    <source>
        <dbReference type="Proteomes" id="UP000598196"/>
    </source>
</evidence>
<dbReference type="AlphaFoldDB" id="A0A918DD24"/>
<keyword evidence="6" id="KW-1185">Reference proteome</keyword>
<feature type="region of interest" description="Disordered" evidence="4">
    <location>
        <begin position="36"/>
        <end position="58"/>
    </location>
</feature>
<feature type="binding site" evidence="3">
    <location>
        <position position="6"/>
    </location>
    <ligand>
        <name>Zn(2+)</name>
        <dbReference type="ChEBI" id="CHEBI:29105"/>
    </ligand>
</feature>
<dbReference type="OrthoDB" id="9809663at2"/>
<protein>
    <recommendedName>
        <fullName evidence="3">DNA gyrase inhibitor YacG</fullName>
    </recommendedName>
</protein>
<organism evidence="5 6">
    <name type="scientific">Gemmobacter aquaticus</name>
    <dbReference type="NCBI Taxonomy" id="490185"/>
    <lineage>
        <taxon>Bacteria</taxon>
        <taxon>Pseudomonadati</taxon>
        <taxon>Pseudomonadota</taxon>
        <taxon>Alphaproteobacteria</taxon>
        <taxon>Rhodobacterales</taxon>
        <taxon>Paracoccaceae</taxon>
        <taxon>Gemmobacter</taxon>
    </lineage>
</organism>
<comment type="caution">
    <text evidence="5">The sequence shown here is derived from an EMBL/GenBank/DDBJ whole genome shotgun (WGS) entry which is preliminary data.</text>
</comment>
<proteinExistence type="inferred from homology"/>
<evidence type="ECO:0000256" key="1">
    <source>
        <dbReference type="ARBA" id="ARBA00022723"/>
    </source>
</evidence>
<dbReference type="PANTHER" id="PTHR36150">
    <property type="entry name" value="DNA GYRASE INHIBITOR YACG"/>
    <property type="match status" value="1"/>
</dbReference>
<dbReference type="EMBL" id="BMLP01000005">
    <property type="protein sequence ID" value="GGO34597.1"/>
    <property type="molecule type" value="Genomic_DNA"/>
</dbReference>
<comment type="cofactor">
    <cofactor evidence="3">
        <name>Zn(2+)</name>
        <dbReference type="ChEBI" id="CHEBI:29105"/>
    </cofactor>
    <text evidence="3">Binds 1 zinc ion.</text>
</comment>
<dbReference type="SUPFAM" id="SSF57716">
    <property type="entry name" value="Glucocorticoid receptor-like (DNA-binding domain)"/>
    <property type="match status" value="1"/>
</dbReference>
<dbReference type="RefSeq" id="WP_146287572.1">
    <property type="nucleotide sequence ID" value="NZ_BMLP01000005.1"/>
</dbReference>
<dbReference type="Proteomes" id="UP000598196">
    <property type="component" value="Unassembled WGS sequence"/>
</dbReference>
<dbReference type="GO" id="GO:0006355">
    <property type="term" value="P:regulation of DNA-templated transcription"/>
    <property type="evidence" value="ECO:0007669"/>
    <property type="project" value="InterPro"/>
</dbReference>
<evidence type="ECO:0000256" key="3">
    <source>
        <dbReference type="HAMAP-Rule" id="MF_00649"/>
    </source>
</evidence>
<feature type="binding site" evidence="3">
    <location>
        <position position="18"/>
    </location>
    <ligand>
        <name>Zn(2+)</name>
        <dbReference type="ChEBI" id="CHEBI:29105"/>
    </ligand>
</feature>
<evidence type="ECO:0000313" key="5">
    <source>
        <dbReference type="EMBL" id="GGO34597.1"/>
    </source>
</evidence>
<keyword evidence="2 3" id="KW-0862">Zinc</keyword>
<feature type="binding site" evidence="3">
    <location>
        <position position="3"/>
    </location>
    <ligand>
        <name>Zn(2+)</name>
        <dbReference type="ChEBI" id="CHEBI:29105"/>
    </ligand>
</feature>
<dbReference type="Pfam" id="PF03884">
    <property type="entry name" value="YacG"/>
    <property type="match status" value="1"/>
</dbReference>
<dbReference type="GO" id="GO:0008270">
    <property type="term" value="F:zinc ion binding"/>
    <property type="evidence" value="ECO:0007669"/>
    <property type="project" value="UniProtKB-UniRule"/>
</dbReference>
<reference evidence="5 6" key="1">
    <citation type="journal article" date="2014" name="Int. J. Syst. Evol. Microbiol.">
        <title>Complete genome sequence of Corynebacterium casei LMG S-19264T (=DSM 44701T), isolated from a smear-ripened cheese.</title>
        <authorList>
            <consortium name="US DOE Joint Genome Institute (JGI-PGF)"/>
            <person name="Walter F."/>
            <person name="Albersmeier A."/>
            <person name="Kalinowski J."/>
            <person name="Ruckert C."/>
        </authorList>
    </citation>
    <scope>NUCLEOTIDE SEQUENCE [LARGE SCALE GENOMIC DNA]</scope>
    <source>
        <strain evidence="5 6">CGMCC 1.7029</strain>
    </source>
</reference>
<evidence type="ECO:0000256" key="2">
    <source>
        <dbReference type="ARBA" id="ARBA00022833"/>
    </source>
</evidence>
<feature type="binding site" evidence="3">
    <location>
        <position position="22"/>
    </location>
    <ligand>
        <name>Zn(2+)</name>
        <dbReference type="ChEBI" id="CHEBI:29105"/>
    </ligand>
</feature>
<name>A0A918DD24_9RHOB</name>
<sequence length="58" mass="6478">MSCPICQKDSDPKYRPFCSRRCADIDLGRWLKGGYVIPGTAQEEDDPAPGTPEESPRH</sequence>
<keyword evidence="1 3" id="KW-0479">Metal-binding</keyword>
<evidence type="ECO:0000256" key="4">
    <source>
        <dbReference type="SAM" id="MobiDB-lite"/>
    </source>
</evidence>
<dbReference type="GO" id="GO:0008657">
    <property type="term" value="F:DNA topoisomerase type II (double strand cut, ATP-hydrolyzing) inhibitor activity"/>
    <property type="evidence" value="ECO:0007669"/>
    <property type="project" value="UniProtKB-UniRule"/>
</dbReference>
<dbReference type="Gene3D" id="3.30.50.10">
    <property type="entry name" value="Erythroid Transcription Factor GATA-1, subunit A"/>
    <property type="match status" value="1"/>
</dbReference>
<dbReference type="HAMAP" id="MF_00649">
    <property type="entry name" value="DNA_gyrase_inhibitor_YacG"/>
    <property type="match status" value="1"/>
</dbReference>
<accession>A0A918DD24</accession>